<sequence>MKKIGIMADSSSGLAYAPFDHHIKITKTTIHFGEETLIDGVDITADDFYLRLEKDPCVPKTSAPETREILNQIDILKNEGCTHILHFPISTNLSEYGKNLKNNIDSLLEDVTLDVIDTKAATLLQSYMAYFAEILIHKGYDIERVKEEVQKLRQQSNAYFVVDDLKYLIKNGRLSQMSGTVGILAKIKPILSLDKDGRITTKEKVRVHNKAIKRMYEIIKEETKDAKKVVYMVLHTNRLNDALDIEKMIKTELDNVSKTYVSTITPTVGAHIGSKILGMGYVIVDDYDFL</sequence>
<dbReference type="InterPro" id="IPR003797">
    <property type="entry name" value="DegV"/>
</dbReference>
<dbReference type="AlphaFoldDB" id="A0A553IJ20"/>
<organism evidence="2 3">
    <name type="scientific">Acholeplasma laidlawii</name>
    <dbReference type="NCBI Taxonomy" id="2148"/>
    <lineage>
        <taxon>Bacteria</taxon>
        <taxon>Bacillati</taxon>
        <taxon>Mycoplasmatota</taxon>
        <taxon>Mollicutes</taxon>
        <taxon>Acholeplasmatales</taxon>
        <taxon>Acholeplasmataceae</taxon>
        <taxon>Acholeplasma</taxon>
    </lineage>
</organism>
<comment type="caution">
    <text evidence="2">The sequence shown here is derived from an EMBL/GenBank/DDBJ whole genome shotgun (WGS) entry which is preliminary data.</text>
</comment>
<gene>
    <name evidence="2" type="ORF">FNV44_03715</name>
</gene>
<dbReference type="RefSeq" id="WP_064212114.1">
    <property type="nucleotide sequence ID" value="NZ_JACAOE010000001.1"/>
</dbReference>
<dbReference type="Gene3D" id="3.30.1180.10">
    <property type="match status" value="1"/>
</dbReference>
<dbReference type="EMBL" id="VKID01000001">
    <property type="protein sequence ID" value="TRY00162.1"/>
    <property type="molecule type" value="Genomic_DNA"/>
</dbReference>
<dbReference type="SUPFAM" id="SSF82549">
    <property type="entry name" value="DAK1/DegV-like"/>
    <property type="match status" value="1"/>
</dbReference>
<dbReference type="Gene3D" id="3.40.50.10170">
    <property type="match status" value="1"/>
</dbReference>
<protein>
    <submittedName>
        <fullName evidence="2">DegV family protein</fullName>
    </submittedName>
</protein>
<proteinExistence type="predicted"/>
<evidence type="ECO:0000313" key="3">
    <source>
        <dbReference type="Proteomes" id="UP000315938"/>
    </source>
</evidence>
<dbReference type="GO" id="GO:0008289">
    <property type="term" value="F:lipid binding"/>
    <property type="evidence" value="ECO:0007669"/>
    <property type="project" value="UniProtKB-KW"/>
</dbReference>
<name>A0A553IJ20_ACHLA</name>
<keyword evidence="1" id="KW-0446">Lipid-binding</keyword>
<dbReference type="PROSITE" id="PS51482">
    <property type="entry name" value="DEGV"/>
    <property type="match status" value="1"/>
</dbReference>
<dbReference type="PANTHER" id="PTHR33434">
    <property type="entry name" value="DEGV DOMAIN-CONTAINING PROTEIN DR_1986-RELATED"/>
    <property type="match status" value="1"/>
</dbReference>
<dbReference type="Pfam" id="PF02645">
    <property type="entry name" value="DegV"/>
    <property type="match status" value="1"/>
</dbReference>
<dbReference type="InterPro" id="IPR043168">
    <property type="entry name" value="DegV_C"/>
</dbReference>
<dbReference type="InterPro" id="IPR050270">
    <property type="entry name" value="DegV_domain_contain"/>
</dbReference>
<evidence type="ECO:0000313" key="2">
    <source>
        <dbReference type="EMBL" id="TRY00162.1"/>
    </source>
</evidence>
<dbReference type="PANTHER" id="PTHR33434:SF2">
    <property type="entry name" value="FATTY ACID-BINDING PROTEIN TM_1468"/>
    <property type="match status" value="1"/>
</dbReference>
<accession>A0A553IJ20</accession>
<evidence type="ECO:0000256" key="1">
    <source>
        <dbReference type="ARBA" id="ARBA00023121"/>
    </source>
</evidence>
<reference evidence="2 3" key="1">
    <citation type="submission" date="2019-07" db="EMBL/GenBank/DDBJ databases">
        <title>Genome sequence of Acholeplasma laidlawii strain with increased resistance to erythromycin.</title>
        <authorList>
            <person name="Medvedeva E.S."/>
            <person name="Baranova N.B."/>
            <person name="Siniagina M.N."/>
            <person name="Mouzykantov A."/>
            <person name="Chernova O.A."/>
            <person name="Chernov V.M."/>
        </authorList>
    </citation>
    <scope>NUCLEOTIDE SEQUENCE [LARGE SCALE GENOMIC DNA]</scope>
    <source>
        <strain evidence="2 3">PG8REry</strain>
    </source>
</reference>
<dbReference type="NCBIfam" id="TIGR00762">
    <property type="entry name" value="DegV"/>
    <property type="match status" value="1"/>
</dbReference>
<dbReference type="Proteomes" id="UP000315938">
    <property type="component" value="Unassembled WGS sequence"/>
</dbReference>